<gene>
    <name evidence="2" type="ORF">CBA19CS42_15830</name>
</gene>
<keyword evidence="1" id="KW-0472">Membrane</keyword>
<keyword evidence="1" id="KW-1133">Transmembrane helix</keyword>
<dbReference type="EMBL" id="BPUS01000005">
    <property type="protein sequence ID" value="GJH26004.1"/>
    <property type="molecule type" value="Genomic_DNA"/>
</dbReference>
<evidence type="ECO:0000313" key="3">
    <source>
        <dbReference type="Proteomes" id="UP001055111"/>
    </source>
</evidence>
<name>A0AA37IC47_9BURK</name>
<comment type="caution">
    <text evidence="2">The sequence shown here is derived from an EMBL/GenBank/DDBJ whole genome shotgun (WGS) entry which is preliminary data.</text>
</comment>
<feature type="transmembrane region" description="Helical" evidence="1">
    <location>
        <begin position="27"/>
        <end position="44"/>
    </location>
</feature>
<dbReference type="Proteomes" id="UP001055111">
    <property type="component" value="Unassembled WGS sequence"/>
</dbReference>
<protein>
    <submittedName>
        <fullName evidence="2">Uncharacterized protein</fullName>
    </submittedName>
</protein>
<proteinExistence type="predicted"/>
<reference evidence="2" key="1">
    <citation type="submission" date="2022-09" db="EMBL/GenBank/DDBJ databases">
        <title>Isolation and characterization of 3-chlorobenzoate degrading bacteria from soils in Shizuoka.</title>
        <authorList>
            <person name="Ifat A."/>
            <person name="Ogawa N."/>
            <person name="Kimbara K."/>
            <person name="Moriuchi R."/>
            <person name="Dohra H."/>
            <person name="Shintani M."/>
        </authorList>
    </citation>
    <scope>NUCLEOTIDE SEQUENCE</scope>
    <source>
        <strain evidence="2">19CS4-2</strain>
    </source>
</reference>
<evidence type="ECO:0000256" key="1">
    <source>
        <dbReference type="SAM" id="Phobius"/>
    </source>
</evidence>
<dbReference type="RefSeq" id="WP_404978792.1">
    <property type="nucleotide sequence ID" value="NZ_BPUS01000005.1"/>
</dbReference>
<sequence length="49" mass="5880">MSTILNNGNKDIVRGIERKKDVVYTPWFWWGIMLIIRNVPQFVFKRVSL</sequence>
<evidence type="ECO:0000313" key="2">
    <source>
        <dbReference type="EMBL" id="GJH26004.1"/>
    </source>
</evidence>
<keyword evidence="1" id="KW-0812">Transmembrane</keyword>
<dbReference type="AlphaFoldDB" id="A0AA37IC47"/>
<accession>A0AA37IC47</accession>
<organism evidence="2 3">
    <name type="scientific">Caballeronia novacaledonica</name>
    <dbReference type="NCBI Taxonomy" id="1544861"/>
    <lineage>
        <taxon>Bacteria</taxon>
        <taxon>Pseudomonadati</taxon>
        <taxon>Pseudomonadota</taxon>
        <taxon>Betaproteobacteria</taxon>
        <taxon>Burkholderiales</taxon>
        <taxon>Burkholderiaceae</taxon>
        <taxon>Caballeronia</taxon>
    </lineage>
</organism>